<proteinExistence type="inferred from homology"/>
<name>A0ABS2SZ41_9BACI</name>
<evidence type="ECO:0000256" key="5">
    <source>
        <dbReference type="PROSITE-ProRule" id="PRU00520"/>
    </source>
</evidence>
<dbReference type="InterPro" id="IPR001792">
    <property type="entry name" value="Acylphosphatase-like_dom"/>
</dbReference>
<dbReference type="PROSITE" id="PS00150">
    <property type="entry name" value="ACYLPHOSPHATASE_1"/>
    <property type="match status" value="1"/>
</dbReference>
<gene>
    <name evidence="8" type="ORF">JOC54_004057</name>
</gene>
<evidence type="ECO:0000313" key="8">
    <source>
        <dbReference type="EMBL" id="MBM7840764.1"/>
    </source>
</evidence>
<dbReference type="Gene3D" id="3.30.70.100">
    <property type="match status" value="1"/>
</dbReference>
<keyword evidence="5 8" id="KW-0378">Hydrolase</keyword>
<evidence type="ECO:0000256" key="3">
    <source>
        <dbReference type="ARBA" id="ARBA00015991"/>
    </source>
</evidence>
<feature type="active site" evidence="5">
    <location>
        <position position="18"/>
    </location>
</feature>
<sequence length="90" mass="10017">MVRYQVEVKGHVQGVGFRAFVSETAKKYQVTGTVMNRAEGSVEIVAQGEAEELTAFLADVKKGNSFSTVSTLTKKEMEHEPNETRFTIVY</sequence>
<accession>A0ABS2SZ41</accession>
<comment type="caution">
    <text evidence="8">The sequence shown here is derived from an EMBL/GenBank/DDBJ whole genome shotgun (WGS) entry which is preliminary data.</text>
</comment>
<dbReference type="PANTHER" id="PTHR47268:SF4">
    <property type="entry name" value="ACYLPHOSPHATASE"/>
    <property type="match status" value="1"/>
</dbReference>
<evidence type="ECO:0000256" key="6">
    <source>
        <dbReference type="RuleBase" id="RU004168"/>
    </source>
</evidence>
<evidence type="ECO:0000256" key="1">
    <source>
        <dbReference type="ARBA" id="ARBA00005614"/>
    </source>
</evidence>
<feature type="domain" description="Acylphosphatase-like" evidence="7">
    <location>
        <begin position="3"/>
        <end position="90"/>
    </location>
</feature>
<evidence type="ECO:0000259" key="7">
    <source>
        <dbReference type="PROSITE" id="PS51160"/>
    </source>
</evidence>
<reference evidence="8" key="1">
    <citation type="submission" date="2021-01" db="EMBL/GenBank/DDBJ databases">
        <title>Genomic Encyclopedia of Type Strains, Phase IV (KMG-IV): sequencing the most valuable type-strain genomes for metagenomic binning, comparative biology and taxonomic classification.</title>
        <authorList>
            <person name="Goeker M."/>
        </authorList>
    </citation>
    <scope>NUCLEOTIDE SEQUENCE</scope>
    <source>
        <strain evidence="8">DSM 21943</strain>
    </source>
</reference>
<dbReference type="EC" id="3.6.1.7" evidence="2 5"/>
<keyword evidence="9" id="KW-1185">Reference proteome</keyword>
<dbReference type="GO" id="GO:0003998">
    <property type="term" value="F:acylphosphatase activity"/>
    <property type="evidence" value="ECO:0007669"/>
    <property type="project" value="UniProtKB-EC"/>
</dbReference>
<organism evidence="8 9">
    <name type="scientific">Shouchella xiaoxiensis</name>
    <dbReference type="NCBI Taxonomy" id="766895"/>
    <lineage>
        <taxon>Bacteria</taxon>
        <taxon>Bacillati</taxon>
        <taxon>Bacillota</taxon>
        <taxon>Bacilli</taxon>
        <taxon>Bacillales</taxon>
        <taxon>Bacillaceae</taxon>
        <taxon>Shouchella</taxon>
    </lineage>
</organism>
<evidence type="ECO:0000256" key="2">
    <source>
        <dbReference type="ARBA" id="ARBA00012150"/>
    </source>
</evidence>
<dbReference type="EMBL" id="JAFBCV010000017">
    <property type="protein sequence ID" value="MBM7840764.1"/>
    <property type="molecule type" value="Genomic_DNA"/>
</dbReference>
<dbReference type="Proteomes" id="UP001179280">
    <property type="component" value="Unassembled WGS sequence"/>
</dbReference>
<dbReference type="PROSITE" id="PS51160">
    <property type="entry name" value="ACYLPHOSPHATASE_3"/>
    <property type="match status" value="1"/>
</dbReference>
<dbReference type="InterPro" id="IPR017968">
    <property type="entry name" value="Acylphosphatase_CS"/>
</dbReference>
<dbReference type="SUPFAM" id="SSF54975">
    <property type="entry name" value="Acylphosphatase/BLUF domain-like"/>
    <property type="match status" value="1"/>
</dbReference>
<dbReference type="InterPro" id="IPR036046">
    <property type="entry name" value="Acylphosphatase-like_dom_sf"/>
</dbReference>
<comment type="catalytic activity">
    <reaction evidence="4 5">
        <text>an acyl phosphate + H2O = a carboxylate + phosphate + H(+)</text>
        <dbReference type="Rhea" id="RHEA:14965"/>
        <dbReference type="ChEBI" id="CHEBI:15377"/>
        <dbReference type="ChEBI" id="CHEBI:15378"/>
        <dbReference type="ChEBI" id="CHEBI:29067"/>
        <dbReference type="ChEBI" id="CHEBI:43474"/>
        <dbReference type="ChEBI" id="CHEBI:59918"/>
        <dbReference type="EC" id="3.6.1.7"/>
    </reaction>
</comment>
<dbReference type="RefSeq" id="WP_035420394.1">
    <property type="nucleotide sequence ID" value="NZ_JAFBCV010000017.1"/>
</dbReference>
<dbReference type="Pfam" id="PF00708">
    <property type="entry name" value="Acylphosphatase"/>
    <property type="match status" value="1"/>
</dbReference>
<protein>
    <recommendedName>
        <fullName evidence="3 5">acylphosphatase</fullName>
        <ecNumber evidence="2 5">3.6.1.7</ecNumber>
    </recommendedName>
</protein>
<comment type="similarity">
    <text evidence="1 6">Belongs to the acylphosphatase family.</text>
</comment>
<feature type="active site" evidence="5">
    <location>
        <position position="36"/>
    </location>
</feature>
<evidence type="ECO:0000313" key="9">
    <source>
        <dbReference type="Proteomes" id="UP001179280"/>
    </source>
</evidence>
<dbReference type="InterPro" id="IPR020456">
    <property type="entry name" value="Acylphosphatase"/>
</dbReference>
<dbReference type="PANTHER" id="PTHR47268">
    <property type="entry name" value="ACYLPHOSPHATASE"/>
    <property type="match status" value="1"/>
</dbReference>
<evidence type="ECO:0000256" key="4">
    <source>
        <dbReference type="ARBA" id="ARBA00047645"/>
    </source>
</evidence>